<keyword evidence="3" id="KW-1185">Reference proteome</keyword>
<feature type="non-terminal residue" evidence="2">
    <location>
        <position position="1"/>
    </location>
</feature>
<reference evidence="2 3" key="1">
    <citation type="journal article" date="2013" name="Curr. Biol.">
        <title>The Genome of the Foraminiferan Reticulomyxa filosa.</title>
        <authorList>
            <person name="Glockner G."/>
            <person name="Hulsmann N."/>
            <person name="Schleicher M."/>
            <person name="Noegel A.A."/>
            <person name="Eichinger L."/>
            <person name="Gallinger C."/>
            <person name="Pawlowski J."/>
            <person name="Sierra R."/>
            <person name="Euteneuer U."/>
            <person name="Pillet L."/>
            <person name="Moustafa A."/>
            <person name="Platzer M."/>
            <person name="Groth M."/>
            <person name="Szafranski K."/>
            <person name="Schliwa M."/>
        </authorList>
    </citation>
    <scope>NUCLEOTIDE SEQUENCE [LARGE SCALE GENOMIC DNA]</scope>
</reference>
<dbReference type="EMBL" id="ASPP01022301">
    <property type="protein sequence ID" value="ETO11589.1"/>
    <property type="molecule type" value="Genomic_DNA"/>
</dbReference>
<evidence type="ECO:0000313" key="3">
    <source>
        <dbReference type="Proteomes" id="UP000023152"/>
    </source>
</evidence>
<dbReference type="Proteomes" id="UP000023152">
    <property type="component" value="Unassembled WGS sequence"/>
</dbReference>
<evidence type="ECO:0000313" key="2">
    <source>
        <dbReference type="EMBL" id="ETO11589.1"/>
    </source>
</evidence>
<evidence type="ECO:0000256" key="1">
    <source>
        <dbReference type="SAM" id="Phobius"/>
    </source>
</evidence>
<gene>
    <name evidence="2" type="ORF">RFI_25784</name>
</gene>
<organism evidence="2 3">
    <name type="scientific">Reticulomyxa filosa</name>
    <dbReference type="NCBI Taxonomy" id="46433"/>
    <lineage>
        <taxon>Eukaryota</taxon>
        <taxon>Sar</taxon>
        <taxon>Rhizaria</taxon>
        <taxon>Retaria</taxon>
        <taxon>Foraminifera</taxon>
        <taxon>Monothalamids</taxon>
        <taxon>Reticulomyxidae</taxon>
        <taxon>Reticulomyxa</taxon>
    </lineage>
</organism>
<accession>X6MCJ1</accession>
<keyword evidence="1" id="KW-0472">Membrane</keyword>
<comment type="caution">
    <text evidence="2">The sequence shown here is derived from an EMBL/GenBank/DDBJ whole genome shotgun (WGS) entry which is preliminary data.</text>
</comment>
<name>X6MCJ1_RETFI</name>
<proteinExistence type="predicted"/>
<keyword evidence="1" id="KW-1133">Transmembrane helix</keyword>
<sequence>LKKKNEKLKIRKRYKLIKLIKEKLKLKFEKIEKEGNLKNENDSDDENETKTMMAIRSMIYDYGSGDLSGILGRIMIKQLIIIQRLLIIFWKMNILKVLMIFINGSMTCILICNDRKIKNLPQEFSMNESSEFLSLEHICQLHLKKKKQ</sequence>
<feature type="transmembrane region" description="Helical" evidence="1">
    <location>
        <begin position="85"/>
        <end position="106"/>
    </location>
</feature>
<protein>
    <submittedName>
        <fullName evidence="2">Uncharacterized protein</fullName>
    </submittedName>
</protein>
<dbReference type="AlphaFoldDB" id="X6MCJ1"/>
<keyword evidence="1" id="KW-0812">Transmembrane</keyword>